<dbReference type="AlphaFoldDB" id="A0A4V1E1A6"/>
<keyword evidence="2" id="KW-1185">Reference proteome</keyword>
<sequence length="73" mass="8067">MILPAHQVTTLQEHDYTITYNGEDEAVIHAEGIGDHELTKVGEMYQLYSLSGGTIRRANLNAIVMLITGTYTS</sequence>
<reference evidence="1 2" key="1">
    <citation type="submission" date="2019-05" db="EMBL/GenBank/DDBJ databases">
        <title>Pseudorhodobacter turbinis sp. nov., isolated from the gut of the Korean turban shell.</title>
        <authorList>
            <person name="Jeong Y.-S."/>
            <person name="Kang W.-R."/>
            <person name="Bae J.-W."/>
        </authorList>
    </citation>
    <scope>NUCLEOTIDE SEQUENCE [LARGE SCALE GENOMIC DNA]</scope>
    <source>
        <strain evidence="1 2">S12M18</strain>
        <plasmid evidence="1 2">unnamed1</plasmid>
    </source>
</reference>
<gene>
    <name evidence="1" type="ORF">EOK75_17270</name>
</gene>
<dbReference type="EMBL" id="CP039965">
    <property type="protein sequence ID" value="QCO57464.1"/>
    <property type="molecule type" value="Genomic_DNA"/>
</dbReference>
<evidence type="ECO:0000313" key="2">
    <source>
        <dbReference type="Proteomes" id="UP000298631"/>
    </source>
</evidence>
<protein>
    <submittedName>
        <fullName evidence="1">Uncharacterized protein</fullName>
    </submittedName>
</protein>
<evidence type="ECO:0000313" key="1">
    <source>
        <dbReference type="EMBL" id="QCO57464.1"/>
    </source>
</evidence>
<proteinExistence type="predicted"/>
<geneLocation type="plasmid" evidence="1 2">
    <name>unnamed1</name>
</geneLocation>
<accession>A0A4V1E1A6</accession>
<name>A0A4V1E1A6_9RHOB</name>
<dbReference type="KEGG" id="pseb:EOK75_17270"/>
<dbReference type="Proteomes" id="UP000298631">
    <property type="component" value="Plasmid unnamed1"/>
</dbReference>
<dbReference type="RefSeq" id="WP_137195258.1">
    <property type="nucleotide sequence ID" value="NZ_CP039965.1"/>
</dbReference>
<keyword evidence="1" id="KW-0614">Plasmid</keyword>
<organism evidence="1 2">
    <name type="scientific">Pseudorhodobacter turbinis</name>
    <dbReference type="NCBI Taxonomy" id="2500533"/>
    <lineage>
        <taxon>Bacteria</taxon>
        <taxon>Pseudomonadati</taxon>
        <taxon>Pseudomonadota</taxon>
        <taxon>Alphaproteobacteria</taxon>
        <taxon>Rhodobacterales</taxon>
        <taxon>Paracoccaceae</taxon>
        <taxon>Pseudorhodobacter</taxon>
    </lineage>
</organism>